<dbReference type="OrthoDB" id="9803968at2"/>
<evidence type="ECO:0000256" key="1">
    <source>
        <dbReference type="ARBA" id="ARBA00022741"/>
    </source>
</evidence>
<reference evidence="4 5" key="1">
    <citation type="submission" date="2015-11" db="EMBL/GenBank/DDBJ databases">
        <title>Genomic analysis of 38 Legionella species identifies large and diverse effector repertoires.</title>
        <authorList>
            <person name="Burstein D."/>
            <person name="Amaro F."/>
            <person name="Zusman T."/>
            <person name="Lifshitz Z."/>
            <person name="Cohen O."/>
            <person name="Gilbert J.A."/>
            <person name="Pupko T."/>
            <person name="Shuman H.A."/>
            <person name="Segal G."/>
        </authorList>
    </citation>
    <scope>NUCLEOTIDE SEQUENCE [LARGE SCALE GENOMIC DNA]</scope>
    <source>
        <strain evidence="4 5">ATCC 51914</strain>
    </source>
</reference>
<dbReference type="AlphaFoldDB" id="A0A0W1ANU4"/>
<dbReference type="RefSeq" id="WP_058479035.1">
    <property type="nucleotide sequence ID" value="NZ_CAAAIQ010000017.1"/>
</dbReference>
<name>A0A0W1ANU4_9GAMM</name>
<comment type="caution">
    <text evidence="4">The sequence shown here is derived from an EMBL/GenBank/DDBJ whole genome shotgun (WGS) entry which is preliminary data.</text>
</comment>
<dbReference type="PANTHER" id="PTHR43272">
    <property type="entry name" value="LONG-CHAIN-FATTY-ACID--COA LIGASE"/>
    <property type="match status" value="1"/>
</dbReference>
<dbReference type="GO" id="GO:0005524">
    <property type="term" value="F:ATP binding"/>
    <property type="evidence" value="ECO:0007669"/>
    <property type="project" value="UniProtKB-KW"/>
</dbReference>
<accession>A0A0W1ANU4</accession>
<evidence type="ECO:0000259" key="3">
    <source>
        <dbReference type="Pfam" id="PF00501"/>
    </source>
</evidence>
<dbReference type="Proteomes" id="UP000054729">
    <property type="component" value="Unassembled WGS sequence"/>
</dbReference>
<dbReference type="InterPro" id="IPR042099">
    <property type="entry name" value="ANL_N_sf"/>
</dbReference>
<sequence length="557" mass="63705">MTNHSNPNSLFQLLLKNEKESPKKIYLRQPRESKWREYSWAEVMLQARKVAGFLQELGLKRGDHVSIISKNCAEWFITDFGIHIAGMVNVPLFANQNEDSAHYVLEHGDVKLVFVGKLDDHQRVRQFIPKQYKTVGFDYHKDLKVDHTWSDVLKVDPLIHLTEPLPDDLYTIIYTSGTTGSPKGAMYTNQAIANYLEVFPKDLLRIRDLEHYKLVSYLPLAHVYERSAIQLGSVSINSSVSFVESLDKFVENLQEIQPTFFTAVPRIWGVFKQKIELKLSPTKLNLLLKIPFISALIKKKIRHGLGFMECTNFFSGASHLPISIIDFFDRLGIYIQEGYGQSENMAYATLSMLNDRRRGYVGTPRMNVDVKLGEGDELLILNQCLMSGYYKNKEATSASFTEDGWLKTGDVAELDGFNRVKIFGRISENFKNQKGEFIAPTPIEKRFSVNPLIEQLCLVGRELPTNVMLLTLSESARLNKNKDEINKSLQDTLKLVNSELVNHEKISHIIVLKDAWTTENNRLTPTLKVKRKVVEPMFAELVQEALKAHNPIVWETV</sequence>
<dbReference type="PROSITE" id="PS00455">
    <property type="entry name" value="AMP_BINDING"/>
    <property type="match status" value="1"/>
</dbReference>
<dbReference type="InterPro" id="IPR000873">
    <property type="entry name" value="AMP-dep_synth/lig_dom"/>
</dbReference>
<dbReference type="InterPro" id="IPR020845">
    <property type="entry name" value="AMP-binding_CS"/>
</dbReference>
<dbReference type="SUPFAM" id="SSF56801">
    <property type="entry name" value="Acetyl-CoA synthetase-like"/>
    <property type="match status" value="1"/>
</dbReference>
<keyword evidence="2" id="KW-0067">ATP-binding</keyword>
<dbReference type="Gene3D" id="3.40.50.12780">
    <property type="entry name" value="N-terminal domain of ligase-like"/>
    <property type="match status" value="1"/>
</dbReference>
<proteinExistence type="predicted"/>
<dbReference type="PANTHER" id="PTHR43272:SF33">
    <property type="entry name" value="AMP-BINDING DOMAIN-CONTAINING PROTEIN-RELATED"/>
    <property type="match status" value="1"/>
</dbReference>
<gene>
    <name evidence="4" type="ORF">Lwal_0123</name>
</gene>
<dbReference type="Pfam" id="PF00501">
    <property type="entry name" value="AMP-binding"/>
    <property type="match status" value="1"/>
</dbReference>
<dbReference type="EMBL" id="LNZB01000004">
    <property type="protein sequence ID" value="KTD83007.1"/>
    <property type="molecule type" value="Genomic_DNA"/>
</dbReference>
<evidence type="ECO:0000313" key="4">
    <source>
        <dbReference type="EMBL" id="KTD83007.1"/>
    </source>
</evidence>
<organism evidence="4 5">
    <name type="scientific">Legionella waltersii</name>
    <dbReference type="NCBI Taxonomy" id="66969"/>
    <lineage>
        <taxon>Bacteria</taxon>
        <taxon>Pseudomonadati</taxon>
        <taxon>Pseudomonadota</taxon>
        <taxon>Gammaproteobacteria</taxon>
        <taxon>Legionellales</taxon>
        <taxon>Legionellaceae</taxon>
        <taxon>Legionella</taxon>
    </lineage>
</organism>
<dbReference type="STRING" id="66969.Lwal_0123"/>
<protein>
    <submittedName>
        <fullName evidence="4">AMP-binding protein</fullName>
    </submittedName>
</protein>
<dbReference type="GO" id="GO:0016020">
    <property type="term" value="C:membrane"/>
    <property type="evidence" value="ECO:0007669"/>
    <property type="project" value="TreeGrafter"/>
</dbReference>
<dbReference type="PATRIC" id="fig|66969.6.peg.138"/>
<keyword evidence="5" id="KW-1185">Reference proteome</keyword>
<dbReference type="Pfam" id="PF23562">
    <property type="entry name" value="AMP-binding_C_3"/>
    <property type="match status" value="1"/>
</dbReference>
<feature type="domain" description="AMP-dependent synthetase/ligase" evidence="3">
    <location>
        <begin position="19"/>
        <end position="390"/>
    </location>
</feature>
<dbReference type="GO" id="GO:0004467">
    <property type="term" value="F:long-chain fatty acid-CoA ligase activity"/>
    <property type="evidence" value="ECO:0007669"/>
    <property type="project" value="TreeGrafter"/>
</dbReference>
<keyword evidence="1" id="KW-0547">Nucleotide-binding</keyword>
<evidence type="ECO:0000313" key="5">
    <source>
        <dbReference type="Proteomes" id="UP000054729"/>
    </source>
</evidence>
<evidence type="ECO:0000256" key="2">
    <source>
        <dbReference type="ARBA" id="ARBA00022840"/>
    </source>
</evidence>